<accession>A0A5C5WRH4</accession>
<sequence length="58" mass="6090">MVGLTYDDVSIPNQGNYRPQIERANPANHLAIGFVGDSGVEKSPTVGTSLSDIDGTDV</sequence>
<dbReference type="Proteomes" id="UP000316598">
    <property type="component" value="Unassembled WGS sequence"/>
</dbReference>
<gene>
    <name evidence="2" type="ORF">Pla22_03470</name>
</gene>
<feature type="region of interest" description="Disordered" evidence="1">
    <location>
        <begin position="1"/>
        <end position="20"/>
    </location>
</feature>
<name>A0A5C5WRH4_9BACT</name>
<comment type="caution">
    <text evidence="2">The sequence shown here is derived from an EMBL/GenBank/DDBJ whole genome shotgun (WGS) entry which is preliminary data.</text>
</comment>
<keyword evidence="3" id="KW-1185">Reference proteome</keyword>
<evidence type="ECO:0000256" key="1">
    <source>
        <dbReference type="SAM" id="MobiDB-lite"/>
    </source>
</evidence>
<organism evidence="2 3">
    <name type="scientific">Rubripirellula amarantea</name>
    <dbReference type="NCBI Taxonomy" id="2527999"/>
    <lineage>
        <taxon>Bacteria</taxon>
        <taxon>Pseudomonadati</taxon>
        <taxon>Planctomycetota</taxon>
        <taxon>Planctomycetia</taxon>
        <taxon>Pirellulales</taxon>
        <taxon>Pirellulaceae</taxon>
        <taxon>Rubripirellula</taxon>
    </lineage>
</organism>
<protein>
    <submittedName>
        <fullName evidence="2">Uncharacterized protein</fullName>
    </submittedName>
</protein>
<evidence type="ECO:0000313" key="3">
    <source>
        <dbReference type="Proteomes" id="UP000316598"/>
    </source>
</evidence>
<evidence type="ECO:0000313" key="2">
    <source>
        <dbReference type="EMBL" id="TWT52721.1"/>
    </source>
</evidence>
<reference evidence="2 3" key="1">
    <citation type="submission" date="2019-02" db="EMBL/GenBank/DDBJ databases">
        <title>Deep-cultivation of Planctomycetes and their phenomic and genomic characterization uncovers novel biology.</title>
        <authorList>
            <person name="Wiegand S."/>
            <person name="Jogler M."/>
            <person name="Boedeker C."/>
            <person name="Pinto D."/>
            <person name="Vollmers J."/>
            <person name="Rivas-Marin E."/>
            <person name="Kohn T."/>
            <person name="Peeters S.H."/>
            <person name="Heuer A."/>
            <person name="Rast P."/>
            <person name="Oberbeckmann S."/>
            <person name="Bunk B."/>
            <person name="Jeske O."/>
            <person name="Meyerdierks A."/>
            <person name="Storesund J.E."/>
            <person name="Kallscheuer N."/>
            <person name="Luecker S."/>
            <person name="Lage O.M."/>
            <person name="Pohl T."/>
            <person name="Merkel B.J."/>
            <person name="Hornburger P."/>
            <person name="Mueller R.-W."/>
            <person name="Bruemmer F."/>
            <person name="Labrenz M."/>
            <person name="Spormann A.M."/>
            <person name="Op Den Camp H."/>
            <person name="Overmann J."/>
            <person name="Amann R."/>
            <person name="Jetten M.S.M."/>
            <person name="Mascher T."/>
            <person name="Medema M.H."/>
            <person name="Devos D.P."/>
            <person name="Kaster A.-K."/>
            <person name="Ovreas L."/>
            <person name="Rohde M."/>
            <person name="Galperin M.Y."/>
            <person name="Jogler C."/>
        </authorList>
    </citation>
    <scope>NUCLEOTIDE SEQUENCE [LARGE SCALE GENOMIC DNA]</scope>
    <source>
        <strain evidence="2 3">Pla22</strain>
    </source>
</reference>
<feature type="region of interest" description="Disordered" evidence="1">
    <location>
        <begin position="38"/>
        <end position="58"/>
    </location>
</feature>
<proteinExistence type="predicted"/>
<dbReference type="AlphaFoldDB" id="A0A5C5WRH4"/>
<dbReference type="EMBL" id="SJPI01000001">
    <property type="protein sequence ID" value="TWT52721.1"/>
    <property type="molecule type" value="Genomic_DNA"/>
</dbReference>